<dbReference type="PRINTS" id="PR00455">
    <property type="entry name" value="HTHTETR"/>
</dbReference>
<proteinExistence type="predicted"/>
<keyword evidence="5" id="KW-1185">Reference proteome</keyword>
<dbReference type="Gene3D" id="1.10.357.10">
    <property type="entry name" value="Tetracycline Repressor, domain 2"/>
    <property type="match status" value="1"/>
</dbReference>
<dbReference type="Pfam" id="PF16859">
    <property type="entry name" value="TetR_C_11"/>
    <property type="match status" value="1"/>
</dbReference>
<evidence type="ECO:0000256" key="3">
    <source>
        <dbReference type="ARBA" id="ARBA00023163"/>
    </source>
</evidence>
<evidence type="ECO:0000256" key="2">
    <source>
        <dbReference type="ARBA" id="ARBA00023125"/>
    </source>
</evidence>
<dbReference type="SUPFAM" id="SSF46689">
    <property type="entry name" value="Homeodomain-like"/>
    <property type="match status" value="1"/>
</dbReference>
<dbReference type="AlphaFoldDB" id="A0A5C4UT95"/>
<dbReference type="GO" id="GO:0003700">
    <property type="term" value="F:DNA-binding transcription factor activity"/>
    <property type="evidence" value="ECO:0007669"/>
    <property type="project" value="TreeGrafter"/>
</dbReference>
<comment type="caution">
    <text evidence="4">The sequence shown here is derived from an EMBL/GenBank/DDBJ whole genome shotgun (WGS) entry which is preliminary data.</text>
</comment>
<keyword evidence="3" id="KW-0804">Transcription</keyword>
<dbReference type="OrthoDB" id="9796019at2"/>
<dbReference type="Proteomes" id="UP000312512">
    <property type="component" value="Unassembled WGS sequence"/>
</dbReference>
<dbReference type="GO" id="GO:0045892">
    <property type="term" value="P:negative regulation of DNA-templated transcription"/>
    <property type="evidence" value="ECO:0007669"/>
    <property type="project" value="UniProtKB-ARBA"/>
</dbReference>
<evidence type="ECO:0000313" key="5">
    <source>
        <dbReference type="Proteomes" id="UP000312512"/>
    </source>
</evidence>
<dbReference type="InterPro" id="IPR050109">
    <property type="entry name" value="HTH-type_TetR-like_transc_reg"/>
</dbReference>
<sequence>MTDRRGRGRPRDPETDAAILRAALELFIERGVEGTSMEQIAKRAGVGKLTVYRRWSTKEDLIAQAVEQTVSADLVPSPGDIEALDLHEIIEGVIEVAARMTATPAFRALTARMMGSAVSHPELMAVYWKHHILPRRDLATAMLRRAQRDGTVPPDADLDVLIDMMAGAVTWRVLQPDPPDAAGMLDFLKAVYRQVGLYRPSPEA</sequence>
<dbReference type="RefSeq" id="WP_139638380.1">
    <property type="nucleotide sequence ID" value="NZ_VDLX02000043.1"/>
</dbReference>
<dbReference type="InterPro" id="IPR036271">
    <property type="entry name" value="Tet_transcr_reg_TetR-rel_C_sf"/>
</dbReference>
<dbReference type="Gene3D" id="1.10.10.60">
    <property type="entry name" value="Homeodomain-like"/>
    <property type="match status" value="1"/>
</dbReference>
<reference evidence="4 5" key="1">
    <citation type="submission" date="2019-10" db="EMBL/GenBank/DDBJ databases">
        <title>Nonomuraea sp. nov., isolated from Phyllanthus amarus.</title>
        <authorList>
            <person name="Klykleung N."/>
            <person name="Tanasupawat S."/>
        </authorList>
    </citation>
    <scope>NUCLEOTIDE SEQUENCE [LARGE SCALE GENOMIC DNA]</scope>
    <source>
        <strain evidence="4 5">PA1-10</strain>
    </source>
</reference>
<dbReference type="PROSITE" id="PS50977">
    <property type="entry name" value="HTH_TETR_2"/>
    <property type="match status" value="1"/>
</dbReference>
<dbReference type="InterPro" id="IPR009057">
    <property type="entry name" value="Homeodomain-like_sf"/>
</dbReference>
<name>A0A5C4UT95_9ACTN</name>
<dbReference type="PANTHER" id="PTHR30055:SF148">
    <property type="entry name" value="TETR-FAMILY TRANSCRIPTIONAL REGULATOR"/>
    <property type="match status" value="1"/>
</dbReference>
<organism evidence="4 5">
    <name type="scientific">Nonomuraea phyllanthi</name>
    <dbReference type="NCBI Taxonomy" id="2219224"/>
    <lineage>
        <taxon>Bacteria</taxon>
        <taxon>Bacillati</taxon>
        <taxon>Actinomycetota</taxon>
        <taxon>Actinomycetes</taxon>
        <taxon>Streptosporangiales</taxon>
        <taxon>Streptosporangiaceae</taxon>
        <taxon>Nonomuraea</taxon>
    </lineage>
</organism>
<keyword evidence="2" id="KW-0238">DNA-binding</keyword>
<dbReference type="FunFam" id="1.10.10.60:FF:000141">
    <property type="entry name" value="TetR family transcriptional regulator"/>
    <property type="match status" value="1"/>
</dbReference>
<evidence type="ECO:0000256" key="1">
    <source>
        <dbReference type="ARBA" id="ARBA00023015"/>
    </source>
</evidence>
<evidence type="ECO:0000313" key="4">
    <source>
        <dbReference type="EMBL" id="KAB8181857.1"/>
    </source>
</evidence>
<dbReference type="SUPFAM" id="SSF48498">
    <property type="entry name" value="Tetracyclin repressor-like, C-terminal domain"/>
    <property type="match status" value="1"/>
</dbReference>
<dbReference type="InterPro" id="IPR001647">
    <property type="entry name" value="HTH_TetR"/>
</dbReference>
<dbReference type="Pfam" id="PF00440">
    <property type="entry name" value="TetR_N"/>
    <property type="match status" value="1"/>
</dbReference>
<gene>
    <name evidence="4" type="ORF">FH608_050630</name>
</gene>
<dbReference type="InterPro" id="IPR011075">
    <property type="entry name" value="TetR_C"/>
</dbReference>
<accession>A0A5C4UT95</accession>
<keyword evidence="1" id="KW-0805">Transcription regulation</keyword>
<dbReference type="PANTHER" id="PTHR30055">
    <property type="entry name" value="HTH-TYPE TRANSCRIPTIONAL REGULATOR RUTR"/>
    <property type="match status" value="1"/>
</dbReference>
<dbReference type="GO" id="GO:0000976">
    <property type="term" value="F:transcription cis-regulatory region binding"/>
    <property type="evidence" value="ECO:0007669"/>
    <property type="project" value="TreeGrafter"/>
</dbReference>
<protein>
    <submittedName>
        <fullName evidence="4">TetR family transcriptional regulator</fullName>
    </submittedName>
</protein>
<dbReference type="EMBL" id="VDLX02000043">
    <property type="protein sequence ID" value="KAB8181857.1"/>
    <property type="molecule type" value="Genomic_DNA"/>
</dbReference>